<keyword evidence="1" id="KW-0812">Transmembrane</keyword>
<feature type="transmembrane region" description="Helical" evidence="1">
    <location>
        <begin position="28"/>
        <end position="47"/>
    </location>
</feature>
<organism evidence="2 3">
    <name type="scientific">Flavobacterium collinsii</name>
    <dbReference type="NCBI Taxonomy" id="1114861"/>
    <lineage>
        <taxon>Bacteria</taxon>
        <taxon>Pseudomonadati</taxon>
        <taxon>Bacteroidota</taxon>
        <taxon>Flavobacteriia</taxon>
        <taxon>Flavobacteriales</taxon>
        <taxon>Flavobacteriaceae</taxon>
        <taxon>Flavobacterium</taxon>
    </lineage>
</organism>
<accession>A0A9W4TC99</accession>
<feature type="transmembrane region" description="Helical" evidence="1">
    <location>
        <begin position="53"/>
        <end position="74"/>
    </location>
</feature>
<evidence type="ECO:0000313" key="3">
    <source>
        <dbReference type="Proteomes" id="UP001152749"/>
    </source>
</evidence>
<dbReference type="Proteomes" id="UP001152749">
    <property type="component" value="Chromosome"/>
</dbReference>
<gene>
    <name evidence="2" type="ORF">TRV642_0187</name>
</gene>
<evidence type="ECO:0000256" key="1">
    <source>
        <dbReference type="SAM" id="Phobius"/>
    </source>
</evidence>
<dbReference type="KEGG" id="fcs:TRV642_0187"/>
<dbReference type="AlphaFoldDB" id="A0A9W4TC99"/>
<protein>
    <submittedName>
        <fullName evidence="2">Uncharacterized protein</fullName>
    </submittedName>
</protein>
<keyword evidence="1" id="KW-0472">Membrane</keyword>
<evidence type="ECO:0000313" key="2">
    <source>
        <dbReference type="EMBL" id="CAI2765274.1"/>
    </source>
</evidence>
<keyword evidence="1" id="KW-1133">Transmembrane helix</keyword>
<reference evidence="2" key="1">
    <citation type="submission" date="2022-09" db="EMBL/GenBank/DDBJ databases">
        <authorList>
            <person name="Duchaud E."/>
        </authorList>
    </citation>
    <scope>NUCLEOTIDE SEQUENCE</scope>
    <source>
        <strain evidence="2">TRV642</strain>
    </source>
</reference>
<sequence length="104" mass="11863">MTIIVLWSKVNLPHISVGSFFTNKQSKIAGTLFFLFLIYLSKSSSYYMNTPVITPIAPFIELRMCLVFLHVTLLRDRMIYTLMNKVAVLSKVSKITLTKFGVVI</sequence>
<proteinExistence type="predicted"/>
<name>A0A9W4TC99_9FLAO</name>
<dbReference type="EMBL" id="OX336425">
    <property type="protein sequence ID" value="CAI2765274.1"/>
    <property type="molecule type" value="Genomic_DNA"/>
</dbReference>